<dbReference type="RefSeq" id="WP_165048676.1">
    <property type="nucleotide sequence ID" value="NZ_JAALFE010000006.1"/>
</dbReference>
<reference evidence="2 3" key="1">
    <citation type="submission" date="2020-02" db="EMBL/GenBank/DDBJ databases">
        <title>Rhodobacter translucens sp. nov., a novel bacterium isolated from activated sludge.</title>
        <authorList>
            <person name="Liu J."/>
        </authorList>
    </citation>
    <scope>NUCLEOTIDE SEQUENCE [LARGE SCALE GENOMIC DNA]</scope>
    <source>
        <strain evidence="2 3">HX-7-19</strain>
    </source>
</reference>
<evidence type="ECO:0000313" key="3">
    <source>
        <dbReference type="Proteomes" id="UP000474758"/>
    </source>
</evidence>
<dbReference type="InterPro" id="IPR006311">
    <property type="entry name" value="TAT_signal"/>
</dbReference>
<dbReference type="PROSITE" id="PS51257">
    <property type="entry name" value="PROKAR_LIPOPROTEIN"/>
    <property type="match status" value="1"/>
</dbReference>
<gene>
    <name evidence="2" type="ORF">G5V65_07835</name>
</gene>
<proteinExistence type="predicted"/>
<sequence length="185" mass="19476">MERISRRALLGGAGASLMLTAACGNGVGGNGAQQIDARVDATRNFLFSRYPGTQDLASRAYGVLYMPLITEAGFFLGGAYGRGALRIRDVTVDYYSSTKASYGLQIGAQQYAHALFFMTEAALGDFRASTGWAASADLKYATPEQGASIGKETTEIDPVIALVFGQQGLIAGATLAGVKYTRIIP</sequence>
<dbReference type="Pfam" id="PF04366">
    <property type="entry name" value="Ysc84"/>
    <property type="match status" value="1"/>
</dbReference>
<accession>A0A6M1TV70</accession>
<evidence type="ECO:0000313" key="2">
    <source>
        <dbReference type="EMBL" id="NGQ90806.1"/>
    </source>
</evidence>
<keyword evidence="3" id="KW-1185">Reference proteome</keyword>
<name>A0A6M1TV70_9RHOB</name>
<feature type="domain" description="Ysc84 actin-binding" evidence="1">
    <location>
        <begin position="99"/>
        <end position="180"/>
    </location>
</feature>
<protein>
    <submittedName>
        <fullName evidence="2">Twin-arginine translocation pathway signal</fullName>
    </submittedName>
</protein>
<dbReference type="AlphaFoldDB" id="A0A6M1TV70"/>
<dbReference type="PROSITE" id="PS51318">
    <property type="entry name" value="TAT"/>
    <property type="match status" value="1"/>
</dbReference>
<evidence type="ECO:0000259" key="1">
    <source>
        <dbReference type="Pfam" id="PF04366"/>
    </source>
</evidence>
<dbReference type="Proteomes" id="UP000474758">
    <property type="component" value="Unassembled WGS sequence"/>
</dbReference>
<organism evidence="2 3">
    <name type="scientific">Paragemmobacter kunshanensis</name>
    <dbReference type="NCBI Taxonomy" id="2583234"/>
    <lineage>
        <taxon>Bacteria</taxon>
        <taxon>Pseudomonadati</taxon>
        <taxon>Pseudomonadota</taxon>
        <taxon>Alphaproteobacteria</taxon>
        <taxon>Rhodobacterales</taxon>
        <taxon>Paracoccaceae</taxon>
        <taxon>Paragemmobacter</taxon>
    </lineage>
</organism>
<dbReference type="InterPro" id="IPR007461">
    <property type="entry name" value="Ysc84_actin-binding"/>
</dbReference>
<dbReference type="EMBL" id="JAALFE010000006">
    <property type="protein sequence ID" value="NGQ90806.1"/>
    <property type="molecule type" value="Genomic_DNA"/>
</dbReference>
<comment type="caution">
    <text evidence="2">The sequence shown here is derived from an EMBL/GenBank/DDBJ whole genome shotgun (WGS) entry which is preliminary data.</text>
</comment>